<protein>
    <submittedName>
        <fullName evidence="1">Uncharacterized protein</fullName>
    </submittedName>
</protein>
<evidence type="ECO:0000313" key="1">
    <source>
        <dbReference type="EMBL" id="OPL20875.1"/>
    </source>
</evidence>
<accession>A0A409V759</accession>
<reference evidence="1 2" key="1">
    <citation type="journal article" date="2016" name="PLoS ONE">
        <title>A First Insight into the Genome of the Filter-Feeder Mussel Mytilus galloprovincialis.</title>
        <authorList>
            <person name="Murgarella M."/>
            <person name="Puiu D."/>
            <person name="Novoa B."/>
            <person name="Figueras A."/>
            <person name="Posada D."/>
            <person name="Canchaya C."/>
        </authorList>
    </citation>
    <scope>NUCLEOTIDE SEQUENCE [LARGE SCALE GENOMIC DNA]</scope>
    <source>
        <tissue evidence="1">Muscle</tissue>
    </source>
</reference>
<sequence>MSDMLGLNQTLDKFYSKNATPQRDPVSYTKLFNYVTEVVKKVGEIAPQFKPKELILVGSSASDVSAIRAQELDRLLLIDIKGKVENIDRLHEFAKLKVDSSVQAATRLVNDEYQSGYSGITDPANQIEIGDGCSVALAISGSFGPANWAFGNTKCDLVLEIDCEGIPPTRLASWLENKDKKNEQWPAFETVETIRNDVNLFKGGQDVMIGNITQMLDDPVKYIKDLTSSNNKPFESPFVGMQ</sequence>
<dbReference type="AlphaFoldDB" id="A0A409V759"/>
<name>A0A409V759_MYTGA</name>
<evidence type="ECO:0000313" key="2">
    <source>
        <dbReference type="Proteomes" id="UP000266721"/>
    </source>
</evidence>
<proteinExistence type="predicted"/>
<dbReference type="EMBL" id="KV598668">
    <property type="protein sequence ID" value="OPL20875.1"/>
    <property type="molecule type" value="Genomic_DNA"/>
</dbReference>
<organism evidence="1 2">
    <name type="scientific">Mytilus galloprovincialis</name>
    <name type="common">Mediterranean mussel</name>
    <dbReference type="NCBI Taxonomy" id="29158"/>
    <lineage>
        <taxon>Eukaryota</taxon>
        <taxon>Metazoa</taxon>
        <taxon>Spiralia</taxon>
        <taxon>Lophotrochozoa</taxon>
        <taxon>Mollusca</taxon>
        <taxon>Bivalvia</taxon>
        <taxon>Autobranchia</taxon>
        <taxon>Pteriomorphia</taxon>
        <taxon>Mytilida</taxon>
        <taxon>Mytiloidea</taxon>
        <taxon>Mytilidae</taxon>
        <taxon>Mytilinae</taxon>
        <taxon>Mytilus</taxon>
    </lineage>
</organism>
<dbReference type="Proteomes" id="UP000266721">
    <property type="component" value="Unassembled WGS sequence"/>
</dbReference>
<keyword evidence="2" id="KW-1185">Reference proteome</keyword>
<feature type="non-terminal residue" evidence="1">
    <location>
        <position position="1"/>
    </location>
</feature>
<gene>
    <name evidence="1" type="ORF">AM593_06871</name>
</gene>